<protein>
    <submittedName>
        <fullName evidence="3">Reverse transcriptase domain-containing protein</fullName>
    </submittedName>
</protein>
<keyword evidence="3" id="KW-0548">Nucleotidyltransferase</keyword>
<keyword evidence="3" id="KW-0695">RNA-directed DNA polymerase</keyword>
<comment type="caution">
    <text evidence="3">The sequence shown here is derived from an EMBL/GenBank/DDBJ whole genome shotgun (WGS) entry which is preliminary data.</text>
</comment>
<reference evidence="3" key="1">
    <citation type="journal article" date="2019" name="Sci. Rep.">
        <title>Draft genome of Tanacetum cinerariifolium, the natural source of mosquito coil.</title>
        <authorList>
            <person name="Yamashiro T."/>
            <person name="Shiraishi A."/>
            <person name="Satake H."/>
            <person name="Nakayama K."/>
        </authorList>
    </citation>
    <scope>NUCLEOTIDE SEQUENCE</scope>
</reference>
<organism evidence="3">
    <name type="scientific">Tanacetum cinerariifolium</name>
    <name type="common">Dalmatian daisy</name>
    <name type="synonym">Chrysanthemum cinerariifolium</name>
    <dbReference type="NCBI Taxonomy" id="118510"/>
    <lineage>
        <taxon>Eukaryota</taxon>
        <taxon>Viridiplantae</taxon>
        <taxon>Streptophyta</taxon>
        <taxon>Embryophyta</taxon>
        <taxon>Tracheophyta</taxon>
        <taxon>Spermatophyta</taxon>
        <taxon>Magnoliopsida</taxon>
        <taxon>eudicotyledons</taxon>
        <taxon>Gunneridae</taxon>
        <taxon>Pentapetalae</taxon>
        <taxon>asterids</taxon>
        <taxon>campanulids</taxon>
        <taxon>Asterales</taxon>
        <taxon>Asteraceae</taxon>
        <taxon>Asteroideae</taxon>
        <taxon>Anthemideae</taxon>
        <taxon>Anthemidinae</taxon>
        <taxon>Tanacetum</taxon>
    </lineage>
</organism>
<keyword evidence="3" id="KW-0808">Transferase</keyword>
<feature type="compositionally biased region" description="Basic and acidic residues" evidence="1">
    <location>
        <begin position="121"/>
        <end position="138"/>
    </location>
</feature>
<name>A0A6L2MRF8_TANCI</name>
<evidence type="ECO:0000313" key="3">
    <source>
        <dbReference type="EMBL" id="GEU75272.1"/>
    </source>
</evidence>
<feature type="region of interest" description="Disordered" evidence="1">
    <location>
        <begin position="121"/>
        <end position="155"/>
    </location>
</feature>
<dbReference type="Pfam" id="PF03732">
    <property type="entry name" value="Retrotrans_gag"/>
    <property type="match status" value="1"/>
</dbReference>
<feature type="compositionally biased region" description="Polar residues" evidence="1">
    <location>
        <begin position="139"/>
        <end position="153"/>
    </location>
</feature>
<dbReference type="InterPro" id="IPR005162">
    <property type="entry name" value="Retrotrans_gag_dom"/>
</dbReference>
<dbReference type="PANTHER" id="PTHR33223">
    <property type="entry name" value="CCHC-TYPE DOMAIN-CONTAINING PROTEIN"/>
    <property type="match status" value="1"/>
</dbReference>
<dbReference type="AlphaFoldDB" id="A0A6L2MRF8"/>
<dbReference type="GO" id="GO:0003964">
    <property type="term" value="F:RNA-directed DNA polymerase activity"/>
    <property type="evidence" value="ECO:0007669"/>
    <property type="project" value="UniProtKB-KW"/>
</dbReference>
<feature type="domain" description="Retrotransposon gag" evidence="2">
    <location>
        <begin position="182"/>
        <end position="246"/>
    </location>
</feature>
<accession>A0A6L2MRF8</accession>
<evidence type="ECO:0000256" key="1">
    <source>
        <dbReference type="SAM" id="MobiDB-lite"/>
    </source>
</evidence>
<gene>
    <name evidence="3" type="ORF">Tci_047250</name>
</gene>
<sequence>MRSIRSVVCKLVFAVCCYFVWQDRNYRLFKKTKRTPGQIIELIKSNVRLKLLSCSFKKTTNVHINAEQEKEPQGKAGTQVRPNQVWKPETEARSFQIAEGERSRKKNGVQKIEKGVFHRLGDKEKNVSAHSRGSERKSYYSSRRGTESCYQSSRSKETEIASFRETSPQKRVFTRNGSSVRKVWFDDLPKESIDSYDDLRKTLLENYIQQKKCIKDPVEIHNIKQRDGESTEEFVRRYKLEYMDVKGAPECMKIFGFMHRITNPELIKRLHDKIPKSMDEMMSVTTTFLRGEVAASVVFILEIGSRTEAKLQKGNFLNEQRTKRKQDRFTLLTKTPK</sequence>
<dbReference type="EMBL" id="BKCJ010007050">
    <property type="protein sequence ID" value="GEU75272.1"/>
    <property type="molecule type" value="Genomic_DNA"/>
</dbReference>
<proteinExistence type="predicted"/>
<evidence type="ECO:0000259" key="2">
    <source>
        <dbReference type="Pfam" id="PF03732"/>
    </source>
</evidence>
<dbReference type="PANTHER" id="PTHR33223:SF11">
    <property type="entry name" value="ELEMENT PROTEIN, PUTATIVE-RELATED"/>
    <property type="match status" value="1"/>
</dbReference>